<feature type="region of interest" description="Disordered" evidence="1">
    <location>
        <begin position="233"/>
        <end position="333"/>
    </location>
</feature>
<dbReference type="EMBL" id="CH991545">
    <property type="protein sequence ID" value="EDQ91521.1"/>
    <property type="molecule type" value="Genomic_DNA"/>
</dbReference>
<accession>A9UTM8</accession>
<sequence length="333" mass="35797">MALASGSATTLSSIPDTFSFSQPDLDTSTSSAAGPANAPSGPTGHSASKPGHTPAQEERIFSLELEDQRTVHVLALWRHPEEDTPARRARRRDHRERRDLGLELLLSDGTRVWRGQANREDIAALKATSQLGDRFDATFHRCFSGEVDSEREQSEFHYELDSASEHMIAYLTVPGIKLKLGAIPLTEVPDVASGMHELVDRLLHRQNTLKVVNAINKIKHDIKEALTGVAGPSSLATPPSLPDEPLPASMPVSQPAQPTTGSQIGPAGAMSMATTDVNPSLALSLDADGPSTLAAAANRRRRRHAKRPETESTSKSAKRHATAALDDDDDAPL</sequence>
<feature type="compositionally biased region" description="Low complexity" evidence="1">
    <location>
        <begin position="1"/>
        <end position="13"/>
    </location>
</feature>
<feature type="compositionally biased region" description="Low complexity" evidence="1">
    <location>
        <begin position="27"/>
        <end position="44"/>
    </location>
</feature>
<organism evidence="2 3">
    <name type="scientific">Monosiga brevicollis</name>
    <name type="common">Choanoflagellate</name>
    <dbReference type="NCBI Taxonomy" id="81824"/>
    <lineage>
        <taxon>Eukaryota</taxon>
        <taxon>Choanoflagellata</taxon>
        <taxon>Craspedida</taxon>
        <taxon>Salpingoecidae</taxon>
        <taxon>Monosiga</taxon>
    </lineage>
</organism>
<dbReference type="InParanoid" id="A9UTM8"/>
<gene>
    <name evidence="2" type="ORF">MONBRDRAFT_6368</name>
</gene>
<evidence type="ECO:0000313" key="3">
    <source>
        <dbReference type="Proteomes" id="UP000001357"/>
    </source>
</evidence>
<feature type="compositionally biased region" description="Polar residues" evidence="1">
    <location>
        <begin position="251"/>
        <end position="263"/>
    </location>
</feature>
<protein>
    <submittedName>
        <fullName evidence="2">Uncharacterized protein</fullName>
    </submittedName>
</protein>
<proteinExistence type="predicted"/>
<dbReference type="KEGG" id="mbr:MONBRDRAFT_6368"/>
<feature type="compositionally biased region" description="Polar residues" evidence="1">
    <location>
        <begin position="14"/>
        <end position="26"/>
    </location>
</feature>
<feature type="region of interest" description="Disordered" evidence="1">
    <location>
        <begin position="1"/>
        <end position="55"/>
    </location>
</feature>
<evidence type="ECO:0000313" key="2">
    <source>
        <dbReference type="EMBL" id="EDQ91521.1"/>
    </source>
</evidence>
<dbReference type="AlphaFoldDB" id="A9UTM8"/>
<name>A9UTM8_MONBE</name>
<dbReference type="GeneID" id="5888930"/>
<reference evidence="2 3" key="1">
    <citation type="journal article" date="2008" name="Nature">
        <title>The genome of the choanoflagellate Monosiga brevicollis and the origin of metazoans.</title>
        <authorList>
            <consortium name="JGI Sequencing"/>
            <person name="King N."/>
            <person name="Westbrook M.J."/>
            <person name="Young S.L."/>
            <person name="Kuo A."/>
            <person name="Abedin M."/>
            <person name="Chapman J."/>
            <person name="Fairclough S."/>
            <person name="Hellsten U."/>
            <person name="Isogai Y."/>
            <person name="Letunic I."/>
            <person name="Marr M."/>
            <person name="Pincus D."/>
            <person name="Putnam N."/>
            <person name="Rokas A."/>
            <person name="Wright K.J."/>
            <person name="Zuzow R."/>
            <person name="Dirks W."/>
            <person name="Good M."/>
            <person name="Goodstein D."/>
            <person name="Lemons D."/>
            <person name="Li W."/>
            <person name="Lyons J.B."/>
            <person name="Morris A."/>
            <person name="Nichols S."/>
            <person name="Richter D.J."/>
            <person name="Salamov A."/>
            <person name="Bork P."/>
            <person name="Lim W.A."/>
            <person name="Manning G."/>
            <person name="Miller W.T."/>
            <person name="McGinnis W."/>
            <person name="Shapiro H."/>
            <person name="Tjian R."/>
            <person name="Grigoriev I.V."/>
            <person name="Rokhsar D."/>
        </authorList>
    </citation>
    <scope>NUCLEOTIDE SEQUENCE [LARGE SCALE GENOMIC DNA]</scope>
    <source>
        <strain evidence="3">MX1 / ATCC 50154</strain>
    </source>
</reference>
<dbReference type="Proteomes" id="UP000001357">
    <property type="component" value="Unassembled WGS sequence"/>
</dbReference>
<dbReference type="RefSeq" id="XP_001743943.1">
    <property type="nucleotide sequence ID" value="XM_001743891.1"/>
</dbReference>
<keyword evidence="3" id="KW-1185">Reference proteome</keyword>
<evidence type="ECO:0000256" key="1">
    <source>
        <dbReference type="SAM" id="MobiDB-lite"/>
    </source>
</evidence>